<name>A0A918LLT0_9ACTN</name>
<evidence type="ECO:0000259" key="2">
    <source>
        <dbReference type="Pfam" id="PF18431"/>
    </source>
</evidence>
<feature type="region of interest" description="Disordered" evidence="1">
    <location>
        <begin position="529"/>
        <end position="568"/>
    </location>
</feature>
<feature type="domain" description="Bacterial CdiA-CT RNAse A" evidence="2">
    <location>
        <begin position="450"/>
        <end position="559"/>
    </location>
</feature>
<feature type="region of interest" description="Disordered" evidence="1">
    <location>
        <begin position="251"/>
        <end position="273"/>
    </location>
</feature>
<feature type="region of interest" description="Disordered" evidence="1">
    <location>
        <begin position="108"/>
        <end position="143"/>
    </location>
</feature>
<dbReference type="EMBL" id="BMQQ01000003">
    <property type="protein sequence ID" value="GGT20282.1"/>
    <property type="molecule type" value="Genomic_DNA"/>
</dbReference>
<comment type="caution">
    <text evidence="3">The sequence shown here is derived from an EMBL/GenBank/DDBJ whole genome shotgun (WGS) entry which is preliminary data.</text>
</comment>
<feature type="region of interest" description="Disordered" evidence="1">
    <location>
        <begin position="1"/>
        <end position="23"/>
    </location>
</feature>
<accession>A0A918LLT0</accession>
<feature type="region of interest" description="Disordered" evidence="1">
    <location>
        <begin position="585"/>
        <end position="605"/>
    </location>
</feature>
<sequence>MAGPTPGPPSAQAPGGTGNIDVRPSHLWRASGQVAHQQTTLMNGAKDLLTGLEKYPDAGGAGSDAREFSVEYQKVANRWLEVWAKSVASTGGVAIGFTETANAYTKADAATNPKPGKTAEQKPPPGNVIDKPPALGTVPDLKWGDNDGGDDILRSLLENISPPIRAALHPVFKNVFRLGKVADVYPYPQQHYLHSLSQNWSQTLNTLSTVSSELSGALAPLTNTQQADWADAMQIFCSAIWGATDWGHQRHGQQWAQQGNSGPGTPKRPTGSQPVFSVLFTTAEAISKILKEYAEAAVKLNEEVWDELVEAMKKALRDMVDKDLNLKDGVGMKDVGGLVKTVAKGAGKSVGLLAEFDVKTILKIDTAELNRIVDTYTSTLDGLTTRMRALMDPLNEAYLSAPTYQAGVARARGYGARALDEFKTPQRWIKEDANGNYTIDLASNEWLSNGHTLDKHVGKTDEQLAQRLRDQQQNIHHTTPTWPQGKPKIGASSSFPDYARAQELTQRNINQNSAEIKAWLASNPTGADRWKTIQGEAPPNETSGISVSKGSPDPNDGTGYQKNGLGAKATDVKYIETRIKYDPSLPDPKFTVVTSMPSDKAPSTP</sequence>
<organism evidence="3 4">
    <name type="scientific">Streptomyces purpureus</name>
    <dbReference type="NCBI Taxonomy" id="1951"/>
    <lineage>
        <taxon>Bacteria</taxon>
        <taxon>Bacillati</taxon>
        <taxon>Actinomycetota</taxon>
        <taxon>Actinomycetes</taxon>
        <taxon>Kitasatosporales</taxon>
        <taxon>Streptomycetaceae</taxon>
        <taxon>Streptomyces</taxon>
    </lineage>
</organism>
<dbReference type="AlphaFoldDB" id="A0A918LLT0"/>
<feature type="compositionally biased region" description="Polar residues" evidence="1">
    <location>
        <begin position="540"/>
        <end position="549"/>
    </location>
</feature>
<feature type="compositionally biased region" description="Polar residues" evidence="1">
    <location>
        <begin position="592"/>
        <end position="605"/>
    </location>
</feature>
<feature type="compositionally biased region" description="Pro residues" evidence="1">
    <location>
        <begin position="1"/>
        <end position="11"/>
    </location>
</feature>
<reference evidence="3" key="1">
    <citation type="journal article" date="2014" name="Int. J. Syst. Evol. Microbiol.">
        <title>Complete genome sequence of Corynebacterium casei LMG S-19264T (=DSM 44701T), isolated from a smear-ripened cheese.</title>
        <authorList>
            <consortium name="US DOE Joint Genome Institute (JGI-PGF)"/>
            <person name="Walter F."/>
            <person name="Albersmeier A."/>
            <person name="Kalinowski J."/>
            <person name="Ruckert C."/>
        </authorList>
    </citation>
    <scope>NUCLEOTIDE SEQUENCE</scope>
    <source>
        <strain evidence="3">JCM 3172</strain>
    </source>
</reference>
<keyword evidence="4" id="KW-1185">Reference proteome</keyword>
<dbReference type="Pfam" id="PF18431">
    <property type="entry name" value="RNAse_A_bac"/>
    <property type="match status" value="1"/>
</dbReference>
<evidence type="ECO:0000313" key="3">
    <source>
        <dbReference type="EMBL" id="GGT20282.1"/>
    </source>
</evidence>
<dbReference type="CDD" id="cd20684">
    <property type="entry name" value="CdiA-CT_Yk_RNaseA-like"/>
    <property type="match status" value="1"/>
</dbReference>
<evidence type="ECO:0000313" key="4">
    <source>
        <dbReference type="Proteomes" id="UP000619486"/>
    </source>
</evidence>
<gene>
    <name evidence="3" type="ORF">GCM10014713_11320</name>
</gene>
<dbReference type="RefSeq" id="WP_189200244.1">
    <property type="nucleotide sequence ID" value="NZ_BMQQ01000003.1"/>
</dbReference>
<reference evidence="3" key="2">
    <citation type="submission" date="2020-09" db="EMBL/GenBank/DDBJ databases">
        <authorList>
            <person name="Sun Q."/>
            <person name="Ohkuma M."/>
        </authorList>
    </citation>
    <scope>NUCLEOTIDE SEQUENCE</scope>
    <source>
        <strain evidence="3">JCM 3172</strain>
    </source>
</reference>
<dbReference type="InterPro" id="IPR041436">
    <property type="entry name" value="RNAse_A_bac"/>
</dbReference>
<dbReference type="Proteomes" id="UP000619486">
    <property type="component" value="Unassembled WGS sequence"/>
</dbReference>
<proteinExistence type="predicted"/>
<evidence type="ECO:0000256" key="1">
    <source>
        <dbReference type="SAM" id="MobiDB-lite"/>
    </source>
</evidence>
<protein>
    <recommendedName>
        <fullName evidence="2">Bacterial CdiA-CT RNAse A domain-containing protein</fullName>
    </recommendedName>
</protein>